<evidence type="ECO:0000313" key="1">
    <source>
        <dbReference type="EMBL" id="KAF2466214.1"/>
    </source>
</evidence>
<dbReference type="EMBL" id="MU003525">
    <property type="protein sequence ID" value="KAF2466214.1"/>
    <property type="molecule type" value="Genomic_DNA"/>
</dbReference>
<reference evidence="1" key="1">
    <citation type="journal article" date="2020" name="Stud. Mycol.">
        <title>101 Dothideomycetes genomes: a test case for predicting lifestyles and emergence of pathogens.</title>
        <authorList>
            <person name="Haridas S."/>
            <person name="Albert R."/>
            <person name="Binder M."/>
            <person name="Bloem J."/>
            <person name="Labutti K."/>
            <person name="Salamov A."/>
            <person name="Andreopoulos B."/>
            <person name="Baker S."/>
            <person name="Barry K."/>
            <person name="Bills G."/>
            <person name="Bluhm B."/>
            <person name="Cannon C."/>
            <person name="Castanera R."/>
            <person name="Culley D."/>
            <person name="Daum C."/>
            <person name="Ezra D."/>
            <person name="Gonzalez J."/>
            <person name="Henrissat B."/>
            <person name="Kuo A."/>
            <person name="Liang C."/>
            <person name="Lipzen A."/>
            <person name="Lutzoni F."/>
            <person name="Magnuson J."/>
            <person name="Mondo S."/>
            <person name="Nolan M."/>
            <person name="Ohm R."/>
            <person name="Pangilinan J."/>
            <person name="Park H.-J."/>
            <person name="Ramirez L."/>
            <person name="Alfaro M."/>
            <person name="Sun H."/>
            <person name="Tritt A."/>
            <person name="Yoshinaga Y."/>
            <person name="Zwiers L.-H."/>
            <person name="Turgeon B."/>
            <person name="Goodwin S."/>
            <person name="Spatafora J."/>
            <person name="Crous P."/>
            <person name="Grigoriev I."/>
        </authorList>
    </citation>
    <scope>NUCLEOTIDE SEQUENCE</scope>
    <source>
        <strain evidence="1">ATCC 200398</strain>
    </source>
</reference>
<protein>
    <submittedName>
        <fullName evidence="1">Amidohydrolase 3</fullName>
    </submittedName>
</protein>
<sequence length="546" mass="59503">MAPTVSSKTPNNSIAYINGQIYTINPYNPWAYAFIVSPDGIFTTIGTNKEILSIAKSLSLIIVDLKNQFVMPGIHDAHMHVLYSGLALTSDTNIGFDSTSDNIAQKIKEGSCACHYTHAYEDWILANMFNNEGFPDMVADRKYLDDMFPDTPVVVRGGAGHSLLLNTEALKRAGYDVANEPDIQASRFVRRQDGSLTGELSETAMNKAMLAFPDPPLAHVKRALKHAIRIAHQVGVTSCQEASANSLMLHALRELDYEEDLKIDFCTHIMYAPEYPVGEKQDSLIKLLDKATEFKSRHVDTRFVKIILDGIPLPPLFTHCGLDGHGKPDQTKVVVEGVADAIAKYDQRGMTVKIHCAGQGSTRMALDAIESVRKQNPNGPRHEIAHNSGVHDDEYPRYKPLNVTAEMSPAMFFTHPVTASSGGLMDWNFTKMLDAGAHLTIGSDWGAAPDPSLFGALAGIVETVGGGSKDKGAEILCRMLTINGAEAVGKDKEVGSIEVGKKANFIVVDRNLSKGEFGGAGVVRTYFEGELVWERGVESGQLLKNL</sequence>
<keyword evidence="2" id="KW-1185">Reference proteome</keyword>
<gene>
    <name evidence="1" type="ORF">BDR25DRAFT_377287</name>
</gene>
<evidence type="ECO:0000313" key="2">
    <source>
        <dbReference type="Proteomes" id="UP000799755"/>
    </source>
</evidence>
<proteinExistence type="predicted"/>
<dbReference type="Proteomes" id="UP000799755">
    <property type="component" value="Unassembled WGS sequence"/>
</dbReference>
<organism evidence="1 2">
    <name type="scientific">Lindgomyces ingoldianus</name>
    <dbReference type="NCBI Taxonomy" id="673940"/>
    <lineage>
        <taxon>Eukaryota</taxon>
        <taxon>Fungi</taxon>
        <taxon>Dikarya</taxon>
        <taxon>Ascomycota</taxon>
        <taxon>Pezizomycotina</taxon>
        <taxon>Dothideomycetes</taxon>
        <taxon>Pleosporomycetidae</taxon>
        <taxon>Pleosporales</taxon>
        <taxon>Lindgomycetaceae</taxon>
        <taxon>Lindgomyces</taxon>
    </lineage>
</organism>
<name>A0ACB6QGR9_9PLEO</name>
<accession>A0ACB6QGR9</accession>
<comment type="caution">
    <text evidence="1">The sequence shown here is derived from an EMBL/GenBank/DDBJ whole genome shotgun (WGS) entry which is preliminary data.</text>
</comment>